<dbReference type="HOGENOM" id="CLU_086282_0_0_4"/>
<feature type="region of interest" description="Disordered" evidence="1">
    <location>
        <begin position="1"/>
        <end position="149"/>
    </location>
</feature>
<dbReference type="AlphaFoldDB" id="E1TFB3"/>
<dbReference type="EMBL" id="CP002218">
    <property type="protein sequence ID" value="ADN61445.1"/>
    <property type="molecule type" value="Genomic_DNA"/>
</dbReference>
<organism evidence="2">
    <name type="scientific">Burkholderia sp. (strain CCGE1003)</name>
    <dbReference type="NCBI Taxonomy" id="640512"/>
    <lineage>
        <taxon>Bacteria</taxon>
        <taxon>Pseudomonadati</taxon>
        <taxon>Pseudomonadota</taxon>
        <taxon>Betaproteobacteria</taxon>
        <taxon>Burkholderiales</taxon>
        <taxon>Burkholderiaceae</taxon>
        <taxon>Burkholderia</taxon>
    </lineage>
</organism>
<feature type="compositionally biased region" description="Polar residues" evidence="1">
    <location>
        <begin position="75"/>
        <end position="97"/>
    </location>
</feature>
<protein>
    <recommendedName>
        <fullName evidence="3">Phasin family protein</fullName>
    </recommendedName>
</protein>
<evidence type="ECO:0008006" key="3">
    <source>
        <dbReference type="Google" id="ProtNLM"/>
    </source>
</evidence>
<dbReference type="KEGG" id="bgf:BC1003_5527"/>
<evidence type="ECO:0000313" key="2">
    <source>
        <dbReference type="EMBL" id="ADN61445.1"/>
    </source>
</evidence>
<accession>E1TFB3</accession>
<sequence length="281" mass="27877">MALWDLFSKRARPASTPAGSGSDEASHAVPNTAPAATPDAARDTAPATTSGATSHAAPDAAKPTTAPPSHVTDETGATMQATGSTPAENEAATTADTPQLAAGGQNSPEQSAPARTTTASTPGSTPLSKMRERATSQQAANSSPPTSALNSQIVQAVQLTNAETASYAASQVATPPDMMISQASGLVAQSAASYFDGVSKLALASQAVLLKKMTENLAEQKLAAAAEDALGALATDLLMGAAAAVAAAAGAIEAESASFAIDKIDQSIARYSATLANRKAG</sequence>
<dbReference type="STRING" id="640512.BC1003_5527"/>
<reference evidence="2" key="1">
    <citation type="submission" date="2010-09" db="EMBL/GenBank/DDBJ databases">
        <title>Complete sequence of chromosome2 of Burkholderia sp. CCGE1003.</title>
        <authorList>
            <consortium name="US DOE Joint Genome Institute"/>
            <person name="Lucas S."/>
            <person name="Copeland A."/>
            <person name="Lapidus A."/>
            <person name="Cheng J.-F."/>
            <person name="Bruce D."/>
            <person name="Goodwin L."/>
            <person name="Pitluck S."/>
            <person name="Daligault H."/>
            <person name="Davenport K."/>
            <person name="Detter J.C."/>
            <person name="Han C."/>
            <person name="Tapia R."/>
            <person name="Land M."/>
            <person name="Hauser L."/>
            <person name="Jeffries C."/>
            <person name="Kyrpides N."/>
            <person name="Ivanova N."/>
            <person name="Ovchinnikova G."/>
            <person name="Martinez-Romero E."/>
            <person name="Rogel M.A."/>
            <person name="Auchtung J."/>
            <person name="Tiedje J.M."/>
            <person name="Woyke T."/>
        </authorList>
    </citation>
    <scope>NUCLEOTIDE SEQUENCE</scope>
    <source>
        <strain evidence="2">CCGE1003</strain>
    </source>
</reference>
<feature type="compositionally biased region" description="Low complexity" evidence="1">
    <location>
        <begin position="56"/>
        <end position="68"/>
    </location>
</feature>
<dbReference type="eggNOG" id="ENOG5031KS6">
    <property type="taxonomic scope" value="Bacteria"/>
</dbReference>
<feature type="compositionally biased region" description="Low complexity" evidence="1">
    <location>
        <begin position="32"/>
        <end position="49"/>
    </location>
</feature>
<evidence type="ECO:0000256" key="1">
    <source>
        <dbReference type="SAM" id="MobiDB-lite"/>
    </source>
</evidence>
<name>E1TFB3_BURSG</name>
<feature type="compositionally biased region" description="Polar residues" evidence="1">
    <location>
        <begin position="135"/>
        <end position="149"/>
    </location>
</feature>
<proteinExistence type="predicted"/>
<feature type="compositionally biased region" description="Low complexity" evidence="1">
    <location>
        <begin position="111"/>
        <end position="126"/>
    </location>
</feature>
<gene>
    <name evidence="2" type="ordered locus">BC1003_5527</name>
</gene>